<reference evidence="1 2" key="1">
    <citation type="journal article" date="2015" name="Int. J. Syst. Evol. Microbiol.">
        <title>Carboxylicivirga linearis sp. nov., isolated from a sea cucumber culture pond.</title>
        <authorList>
            <person name="Wang F.Q."/>
            <person name="Zhou Y.X."/>
            <person name="Lin X.Z."/>
            <person name="Chen G.J."/>
            <person name="Du Z.J."/>
        </authorList>
    </citation>
    <scope>NUCLEOTIDE SEQUENCE [LARGE SCALE GENOMIC DNA]</scope>
    <source>
        <strain evidence="1 2">FB218</strain>
    </source>
</reference>
<evidence type="ECO:0000313" key="2">
    <source>
        <dbReference type="Proteomes" id="UP000708576"/>
    </source>
</evidence>
<feature type="non-terminal residue" evidence="1">
    <location>
        <position position="1"/>
    </location>
</feature>
<accession>A0ABS5JZT7</accession>
<sequence length="112" mass="12951">GVVFFVDPPYLSTEVGTYQNYWRLSDYLDVLNVLKDNSYIYFTSDKSSIIELCDWLEKNLEANNPFAGSIQYDMPVKVNHNAGYTDIMLYKPKYVSSVSRNIYSSEYNSITV</sequence>
<dbReference type="InterPro" id="IPR029063">
    <property type="entry name" value="SAM-dependent_MTases_sf"/>
</dbReference>
<gene>
    <name evidence="1" type="ORF">KEM10_19120</name>
</gene>
<protein>
    <recommendedName>
        <fullName evidence="3">DNA adenine methylase</fullName>
    </recommendedName>
</protein>
<keyword evidence="2" id="KW-1185">Reference proteome</keyword>
<dbReference type="RefSeq" id="WP_212218177.1">
    <property type="nucleotide sequence ID" value="NZ_JAGUCO010000023.1"/>
</dbReference>
<dbReference type="SUPFAM" id="SSF53335">
    <property type="entry name" value="S-adenosyl-L-methionine-dependent methyltransferases"/>
    <property type="match status" value="1"/>
</dbReference>
<name>A0ABS5JZT7_9BACT</name>
<evidence type="ECO:0000313" key="1">
    <source>
        <dbReference type="EMBL" id="MBS2100405.1"/>
    </source>
</evidence>
<organism evidence="1 2">
    <name type="scientific">Carboxylicivirga linearis</name>
    <dbReference type="NCBI Taxonomy" id="1628157"/>
    <lineage>
        <taxon>Bacteria</taxon>
        <taxon>Pseudomonadati</taxon>
        <taxon>Bacteroidota</taxon>
        <taxon>Bacteroidia</taxon>
        <taxon>Marinilabiliales</taxon>
        <taxon>Marinilabiliaceae</taxon>
        <taxon>Carboxylicivirga</taxon>
    </lineage>
</organism>
<evidence type="ECO:0008006" key="3">
    <source>
        <dbReference type="Google" id="ProtNLM"/>
    </source>
</evidence>
<dbReference type="Proteomes" id="UP000708576">
    <property type="component" value="Unassembled WGS sequence"/>
</dbReference>
<dbReference type="EMBL" id="JAGUCO010000023">
    <property type="protein sequence ID" value="MBS2100405.1"/>
    <property type="molecule type" value="Genomic_DNA"/>
</dbReference>
<comment type="caution">
    <text evidence="1">The sequence shown here is derived from an EMBL/GenBank/DDBJ whole genome shotgun (WGS) entry which is preliminary data.</text>
</comment>
<proteinExistence type="predicted"/>